<name>A0ACC1JFW2_9FUNG</name>
<keyword evidence="2" id="KW-1185">Reference proteome</keyword>
<accession>A0ACC1JFW2</accession>
<reference evidence="1" key="1">
    <citation type="submission" date="2022-07" db="EMBL/GenBank/DDBJ databases">
        <title>Phylogenomic reconstructions and comparative analyses of Kickxellomycotina fungi.</title>
        <authorList>
            <person name="Reynolds N.K."/>
            <person name="Stajich J.E."/>
            <person name="Barry K."/>
            <person name="Grigoriev I.V."/>
            <person name="Crous P."/>
            <person name="Smith M.E."/>
        </authorList>
    </citation>
    <scope>NUCLEOTIDE SEQUENCE</scope>
    <source>
        <strain evidence="1">NRRL 5244</strain>
    </source>
</reference>
<protein>
    <submittedName>
        <fullName evidence="1">Uncharacterized protein</fullName>
    </submittedName>
</protein>
<evidence type="ECO:0000313" key="2">
    <source>
        <dbReference type="Proteomes" id="UP001150603"/>
    </source>
</evidence>
<sequence>MSSTSNIVIVTGASRGIGKHTALHILSKGVSVVGLGLNGNALRALESDASRLPNNVKFIPVIGDVTDESVQQQAVDLAVQNGSLVALVNNAAIVEPIGKVATTPLNGWSRILAVNVVAPVGMTQKALPYLRQTNGRVICLTSIASKVPFMNMSSYGSSKAAVNNIVELLGLEEPSITAVVIDPGIADTDMLDKVIDGAEKSGEEGTKALDHINGNKISADIPGRVIANLAL</sequence>
<evidence type="ECO:0000313" key="1">
    <source>
        <dbReference type="EMBL" id="KAJ1950397.1"/>
    </source>
</evidence>
<feature type="non-terminal residue" evidence="1">
    <location>
        <position position="231"/>
    </location>
</feature>
<organism evidence="1 2">
    <name type="scientific">Linderina macrospora</name>
    <dbReference type="NCBI Taxonomy" id="4868"/>
    <lineage>
        <taxon>Eukaryota</taxon>
        <taxon>Fungi</taxon>
        <taxon>Fungi incertae sedis</taxon>
        <taxon>Zoopagomycota</taxon>
        <taxon>Kickxellomycotina</taxon>
        <taxon>Kickxellomycetes</taxon>
        <taxon>Kickxellales</taxon>
        <taxon>Kickxellaceae</taxon>
        <taxon>Linderina</taxon>
    </lineage>
</organism>
<dbReference type="EMBL" id="JANBPW010000211">
    <property type="protein sequence ID" value="KAJ1950397.1"/>
    <property type="molecule type" value="Genomic_DNA"/>
</dbReference>
<gene>
    <name evidence="1" type="ORF">FBU59_000701</name>
</gene>
<comment type="caution">
    <text evidence="1">The sequence shown here is derived from an EMBL/GenBank/DDBJ whole genome shotgun (WGS) entry which is preliminary data.</text>
</comment>
<dbReference type="Proteomes" id="UP001150603">
    <property type="component" value="Unassembled WGS sequence"/>
</dbReference>
<proteinExistence type="predicted"/>